<sequence>WGKCPLNCQRGSVPAFWSSICRHLQPTITYSDTLRHLEYFEPNLAAGIHRTRCHKPVVSVCFIHRPDAIWTARYLGKINVADPLTRSALRPVFNPIATCLDLRVLDRLSCGPDQ</sequence>
<organism evidence="1 2">
    <name type="scientific">Stylosanthes scabra</name>
    <dbReference type="NCBI Taxonomy" id="79078"/>
    <lineage>
        <taxon>Eukaryota</taxon>
        <taxon>Viridiplantae</taxon>
        <taxon>Streptophyta</taxon>
        <taxon>Embryophyta</taxon>
        <taxon>Tracheophyta</taxon>
        <taxon>Spermatophyta</taxon>
        <taxon>Magnoliopsida</taxon>
        <taxon>eudicotyledons</taxon>
        <taxon>Gunneridae</taxon>
        <taxon>Pentapetalae</taxon>
        <taxon>rosids</taxon>
        <taxon>fabids</taxon>
        <taxon>Fabales</taxon>
        <taxon>Fabaceae</taxon>
        <taxon>Papilionoideae</taxon>
        <taxon>50 kb inversion clade</taxon>
        <taxon>dalbergioids sensu lato</taxon>
        <taxon>Dalbergieae</taxon>
        <taxon>Pterocarpus clade</taxon>
        <taxon>Stylosanthes</taxon>
    </lineage>
</organism>
<dbReference type="Proteomes" id="UP001341840">
    <property type="component" value="Unassembled WGS sequence"/>
</dbReference>
<gene>
    <name evidence="1" type="ORF">PIB30_102066</name>
</gene>
<protein>
    <submittedName>
        <fullName evidence="1">Uncharacterized protein</fullName>
    </submittedName>
</protein>
<name>A0ABU6RYD4_9FABA</name>
<proteinExistence type="predicted"/>
<feature type="non-terminal residue" evidence="1">
    <location>
        <position position="1"/>
    </location>
</feature>
<evidence type="ECO:0000313" key="1">
    <source>
        <dbReference type="EMBL" id="MED6128851.1"/>
    </source>
</evidence>
<reference evidence="1 2" key="1">
    <citation type="journal article" date="2023" name="Plants (Basel)">
        <title>Bridging the Gap: Combining Genomics and Transcriptomics Approaches to Understand Stylosanthes scabra, an Orphan Legume from the Brazilian Caatinga.</title>
        <authorList>
            <person name="Ferreira-Neto J.R.C."/>
            <person name="da Silva M.D."/>
            <person name="Binneck E."/>
            <person name="de Melo N.F."/>
            <person name="da Silva R.H."/>
            <person name="de Melo A.L.T.M."/>
            <person name="Pandolfi V."/>
            <person name="Bustamante F.O."/>
            <person name="Brasileiro-Vidal A.C."/>
            <person name="Benko-Iseppon A.M."/>
        </authorList>
    </citation>
    <scope>NUCLEOTIDE SEQUENCE [LARGE SCALE GENOMIC DNA]</scope>
    <source>
        <tissue evidence="1">Leaves</tissue>
    </source>
</reference>
<keyword evidence="2" id="KW-1185">Reference proteome</keyword>
<comment type="caution">
    <text evidence="1">The sequence shown here is derived from an EMBL/GenBank/DDBJ whole genome shotgun (WGS) entry which is preliminary data.</text>
</comment>
<accession>A0ABU6RYD4</accession>
<dbReference type="EMBL" id="JASCZI010033292">
    <property type="protein sequence ID" value="MED6128851.1"/>
    <property type="molecule type" value="Genomic_DNA"/>
</dbReference>
<evidence type="ECO:0000313" key="2">
    <source>
        <dbReference type="Proteomes" id="UP001341840"/>
    </source>
</evidence>